<accession>B7B8C5</accession>
<dbReference type="STRING" id="537006.PRABACTJOHN_01275"/>
<evidence type="ECO:0000313" key="2">
    <source>
        <dbReference type="Proteomes" id="UP000005510"/>
    </source>
</evidence>
<protein>
    <submittedName>
        <fullName evidence="1">Uncharacterized protein</fullName>
    </submittedName>
</protein>
<dbReference type="Proteomes" id="UP000005510">
    <property type="component" value="Unassembled WGS sequence"/>
</dbReference>
<comment type="caution">
    <text evidence="1">The sequence shown here is derived from an EMBL/GenBank/DDBJ whole genome shotgun (WGS) entry which is preliminary data.</text>
</comment>
<gene>
    <name evidence="1" type="ORF">PRABACTJOHN_01275</name>
</gene>
<dbReference type="EMBL" id="ABYH01000107">
    <property type="protein sequence ID" value="EEC97314.1"/>
    <property type="molecule type" value="Genomic_DNA"/>
</dbReference>
<reference evidence="1 2" key="1">
    <citation type="submission" date="2008-10" db="EMBL/GenBank/DDBJ databases">
        <title>Draft genome sequence of Parabacteroides johnsonii (DSM 18315).</title>
        <authorList>
            <person name="Sudarsanam P."/>
            <person name="Ley R."/>
            <person name="Guruge J."/>
            <person name="Turnbaugh P.J."/>
            <person name="Mahowald M."/>
            <person name="Liep D."/>
            <person name="Gordon J."/>
        </authorList>
    </citation>
    <scope>NUCLEOTIDE SEQUENCE [LARGE SCALE GENOMIC DNA]</scope>
    <source>
        <strain evidence="1 2">DSM 18315</strain>
    </source>
</reference>
<proteinExistence type="predicted"/>
<dbReference type="HOGENOM" id="CLU_3255265_0_0_10"/>
<evidence type="ECO:0000313" key="1">
    <source>
        <dbReference type="EMBL" id="EEC97314.1"/>
    </source>
</evidence>
<dbReference type="AlphaFoldDB" id="B7B8C5"/>
<reference evidence="1 2" key="2">
    <citation type="submission" date="2008-10" db="EMBL/GenBank/DDBJ databases">
        <authorList>
            <person name="Fulton L."/>
            <person name="Clifton S."/>
            <person name="Fulton B."/>
            <person name="Xu J."/>
            <person name="Minx P."/>
            <person name="Pepin K.H."/>
            <person name="Johnson M."/>
            <person name="Bhonagiri V."/>
            <person name="Nash W.E."/>
            <person name="Mardis E.R."/>
            <person name="Wilson R.K."/>
        </authorList>
    </citation>
    <scope>NUCLEOTIDE SEQUENCE [LARGE SCALE GENOMIC DNA]</scope>
    <source>
        <strain evidence="1 2">DSM 18315</strain>
    </source>
</reference>
<organism evidence="1 2">
    <name type="scientific">Parabacteroides johnsonii DSM 18315</name>
    <dbReference type="NCBI Taxonomy" id="537006"/>
    <lineage>
        <taxon>Bacteria</taxon>
        <taxon>Pseudomonadati</taxon>
        <taxon>Bacteroidota</taxon>
        <taxon>Bacteroidia</taxon>
        <taxon>Bacteroidales</taxon>
        <taxon>Tannerellaceae</taxon>
        <taxon>Parabacteroides</taxon>
    </lineage>
</organism>
<name>B7B8C5_9BACT</name>
<sequence length="42" mass="4812">MISDCFYVFKSFSPAIRPEESFFVLHLSAGNKLESKWERGTG</sequence>